<accession>A0ABS8WNA9</accession>
<protein>
    <recommendedName>
        <fullName evidence="6">Pectin acetylesterase</fullName>
        <ecNumber evidence="6">3.1.1.-</ecNumber>
    </recommendedName>
</protein>
<name>A0ABS8WNA9_DATST</name>
<evidence type="ECO:0000256" key="6">
    <source>
        <dbReference type="RuleBase" id="RU363114"/>
    </source>
</evidence>
<comment type="subcellular location">
    <subcellularLocation>
        <location evidence="2 6">Secreted</location>
        <location evidence="2 6">Cell wall</location>
    </subcellularLocation>
</comment>
<keyword evidence="5 6" id="KW-0961">Cell wall biogenesis/degradation</keyword>
<proteinExistence type="inferred from homology"/>
<dbReference type="EC" id="3.1.1.-" evidence="6"/>
<gene>
    <name evidence="7" type="ORF">HAX54_048712</name>
</gene>
<keyword evidence="6" id="KW-0378">Hydrolase</keyword>
<evidence type="ECO:0000256" key="5">
    <source>
        <dbReference type="ARBA" id="ARBA00023316"/>
    </source>
</evidence>
<evidence type="ECO:0000256" key="2">
    <source>
        <dbReference type="ARBA" id="ARBA00004191"/>
    </source>
</evidence>
<keyword evidence="8" id="KW-1185">Reference proteome</keyword>
<dbReference type="Proteomes" id="UP000823775">
    <property type="component" value="Unassembled WGS sequence"/>
</dbReference>
<comment type="function">
    <text evidence="1 6">Hydrolyzes acetyl esters in homogalacturonan regions of pectin. In type I primary cell wall, galacturonic acid residues of pectin can be acetylated at the O-2 and O-3 positions. Decreasing the degree of acetylation of pectin gels in vitro alters their physical properties.</text>
</comment>
<evidence type="ECO:0000256" key="1">
    <source>
        <dbReference type="ARBA" id="ARBA00003534"/>
    </source>
</evidence>
<dbReference type="InterPro" id="IPR004963">
    <property type="entry name" value="PAE/NOTUM"/>
</dbReference>
<sequence length="114" mass="13041">MFIGRSMVHKYPRYMQDFYNWNKVFVRYCDGGAFTGDIEYVDPVTNLHFRGARTFEAVMDDLLAKGLKNAKNAMLAETSTGGYPAMLYCDHFHDLLPNTPRVKCLADAAHFIHV</sequence>
<dbReference type="EMBL" id="JACEIK010008084">
    <property type="protein sequence ID" value="MCE3051002.1"/>
    <property type="molecule type" value="Genomic_DNA"/>
</dbReference>
<keyword evidence="4 6" id="KW-0134">Cell wall</keyword>
<dbReference type="PANTHER" id="PTHR21562">
    <property type="entry name" value="NOTUM-RELATED"/>
    <property type="match status" value="1"/>
</dbReference>
<evidence type="ECO:0000313" key="7">
    <source>
        <dbReference type="EMBL" id="MCE3051002.1"/>
    </source>
</evidence>
<dbReference type="PANTHER" id="PTHR21562:SF77">
    <property type="entry name" value="PECTIN ACETYLESTERASE"/>
    <property type="match status" value="1"/>
</dbReference>
<evidence type="ECO:0000256" key="3">
    <source>
        <dbReference type="ARBA" id="ARBA00005784"/>
    </source>
</evidence>
<evidence type="ECO:0000313" key="8">
    <source>
        <dbReference type="Proteomes" id="UP000823775"/>
    </source>
</evidence>
<dbReference type="Pfam" id="PF03283">
    <property type="entry name" value="PAE"/>
    <property type="match status" value="1"/>
</dbReference>
<organism evidence="7 8">
    <name type="scientific">Datura stramonium</name>
    <name type="common">Jimsonweed</name>
    <name type="synonym">Common thornapple</name>
    <dbReference type="NCBI Taxonomy" id="4076"/>
    <lineage>
        <taxon>Eukaryota</taxon>
        <taxon>Viridiplantae</taxon>
        <taxon>Streptophyta</taxon>
        <taxon>Embryophyta</taxon>
        <taxon>Tracheophyta</taxon>
        <taxon>Spermatophyta</taxon>
        <taxon>Magnoliopsida</taxon>
        <taxon>eudicotyledons</taxon>
        <taxon>Gunneridae</taxon>
        <taxon>Pentapetalae</taxon>
        <taxon>asterids</taxon>
        <taxon>lamiids</taxon>
        <taxon>Solanales</taxon>
        <taxon>Solanaceae</taxon>
        <taxon>Solanoideae</taxon>
        <taxon>Datureae</taxon>
        <taxon>Datura</taxon>
    </lineage>
</organism>
<keyword evidence="6" id="KW-0964">Secreted</keyword>
<comment type="similarity">
    <text evidence="3 6">Belongs to the pectinacetylesterase family.</text>
</comment>
<evidence type="ECO:0000256" key="4">
    <source>
        <dbReference type="ARBA" id="ARBA00022512"/>
    </source>
</evidence>
<comment type="caution">
    <text evidence="7">The sequence shown here is derived from an EMBL/GenBank/DDBJ whole genome shotgun (WGS) entry which is preliminary data.</text>
</comment>
<reference evidence="7 8" key="1">
    <citation type="journal article" date="2021" name="BMC Genomics">
        <title>Datura genome reveals duplications of psychoactive alkaloid biosynthetic genes and high mutation rate following tissue culture.</title>
        <authorList>
            <person name="Rajewski A."/>
            <person name="Carter-House D."/>
            <person name="Stajich J."/>
            <person name="Litt A."/>
        </authorList>
    </citation>
    <scope>NUCLEOTIDE SEQUENCE [LARGE SCALE GENOMIC DNA]</scope>
    <source>
        <strain evidence="7">AR-01</strain>
    </source>
</reference>